<evidence type="ECO:0000313" key="2">
    <source>
        <dbReference type="Proteomes" id="UP000236291"/>
    </source>
</evidence>
<dbReference type="EMBL" id="ASHM01169568">
    <property type="protein sequence ID" value="PNX64721.1"/>
    <property type="molecule type" value="Genomic_DNA"/>
</dbReference>
<organism evidence="1 2">
    <name type="scientific">Trifolium pratense</name>
    <name type="common">Red clover</name>
    <dbReference type="NCBI Taxonomy" id="57577"/>
    <lineage>
        <taxon>Eukaryota</taxon>
        <taxon>Viridiplantae</taxon>
        <taxon>Streptophyta</taxon>
        <taxon>Embryophyta</taxon>
        <taxon>Tracheophyta</taxon>
        <taxon>Spermatophyta</taxon>
        <taxon>Magnoliopsida</taxon>
        <taxon>eudicotyledons</taxon>
        <taxon>Gunneridae</taxon>
        <taxon>Pentapetalae</taxon>
        <taxon>rosids</taxon>
        <taxon>fabids</taxon>
        <taxon>Fabales</taxon>
        <taxon>Fabaceae</taxon>
        <taxon>Papilionoideae</taxon>
        <taxon>50 kb inversion clade</taxon>
        <taxon>NPAAA clade</taxon>
        <taxon>Hologalegina</taxon>
        <taxon>IRL clade</taxon>
        <taxon>Trifolieae</taxon>
        <taxon>Trifolium</taxon>
    </lineage>
</organism>
<name>A0A2K3KEK8_TRIPR</name>
<evidence type="ECO:0000313" key="1">
    <source>
        <dbReference type="EMBL" id="PNX64721.1"/>
    </source>
</evidence>
<reference evidence="1 2" key="1">
    <citation type="journal article" date="2014" name="Am. J. Bot.">
        <title>Genome assembly and annotation for red clover (Trifolium pratense; Fabaceae).</title>
        <authorList>
            <person name="Istvanek J."/>
            <person name="Jaros M."/>
            <person name="Krenek A."/>
            <person name="Repkova J."/>
        </authorList>
    </citation>
    <scope>NUCLEOTIDE SEQUENCE [LARGE SCALE GENOMIC DNA]</scope>
    <source>
        <strain evidence="2">cv. Tatra</strain>
        <tissue evidence="1">Young leaves</tissue>
    </source>
</reference>
<feature type="non-terminal residue" evidence="1">
    <location>
        <position position="1"/>
    </location>
</feature>
<proteinExistence type="predicted"/>
<accession>A0A2K3KEK8</accession>
<reference evidence="1 2" key="2">
    <citation type="journal article" date="2017" name="Front. Plant Sci.">
        <title>Gene Classification and Mining of Molecular Markers Useful in Red Clover (Trifolium pratense) Breeding.</title>
        <authorList>
            <person name="Istvanek J."/>
            <person name="Dluhosova J."/>
            <person name="Dluhos P."/>
            <person name="Patkova L."/>
            <person name="Nedelnik J."/>
            <person name="Repkova J."/>
        </authorList>
    </citation>
    <scope>NUCLEOTIDE SEQUENCE [LARGE SCALE GENOMIC DNA]</scope>
    <source>
        <strain evidence="2">cv. Tatra</strain>
        <tissue evidence="1">Young leaves</tissue>
    </source>
</reference>
<sequence length="102" mass="11215">KCLITLTIINKKLLSQWPSLSEGSASLSEQRQEVTDSWRAVASISELFTERRLSEPKRTTPVDHLLVASCGELFATHSLSEVLASAFCQDSSKPAFSTPNHP</sequence>
<protein>
    <submittedName>
        <fullName evidence="1">Uncharacterized protein</fullName>
    </submittedName>
</protein>
<feature type="non-terminal residue" evidence="1">
    <location>
        <position position="102"/>
    </location>
</feature>
<dbReference type="AlphaFoldDB" id="A0A2K3KEK8"/>
<gene>
    <name evidence="1" type="ORF">L195_g062255</name>
</gene>
<dbReference type="Proteomes" id="UP000236291">
    <property type="component" value="Unassembled WGS sequence"/>
</dbReference>
<comment type="caution">
    <text evidence="1">The sequence shown here is derived from an EMBL/GenBank/DDBJ whole genome shotgun (WGS) entry which is preliminary data.</text>
</comment>